<evidence type="ECO:0000256" key="3">
    <source>
        <dbReference type="ARBA" id="ARBA00022840"/>
    </source>
</evidence>
<dbReference type="GO" id="GO:0008094">
    <property type="term" value="F:ATP-dependent activity, acting on DNA"/>
    <property type="evidence" value="ECO:0007669"/>
    <property type="project" value="TreeGrafter"/>
</dbReference>
<organism evidence="6 7">
    <name type="scientific">Stachybotrys chartarum (strain CBS 109288 / IBT 7711)</name>
    <name type="common">Toxic black mold</name>
    <name type="synonym">Stilbospora chartarum</name>
    <dbReference type="NCBI Taxonomy" id="1280523"/>
    <lineage>
        <taxon>Eukaryota</taxon>
        <taxon>Fungi</taxon>
        <taxon>Dikarya</taxon>
        <taxon>Ascomycota</taxon>
        <taxon>Pezizomycotina</taxon>
        <taxon>Sordariomycetes</taxon>
        <taxon>Hypocreomycetidae</taxon>
        <taxon>Hypocreales</taxon>
        <taxon>Stachybotryaceae</taxon>
        <taxon>Stachybotrys</taxon>
    </lineage>
</organism>
<reference evidence="6 7" key="1">
    <citation type="journal article" date="2014" name="BMC Genomics">
        <title>Comparative genome sequencing reveals chemotype-specific gene clusters in the toxigenic black mold Stachybotrys.</title>
        <authorList>
            <person name="Semeiks J."/>
            <person name="Borek D."/>
            <person name="Otwinowski Z."/>
            <person name="Grishin N.V."/>
        </authorList>
    </citation>
    <scope>NUCLEOTIDE SEQUENCE [LARGE SCALE GENOMIC DNA]</scope>
    <source>
        <strain evidence="7">CBS 109288 / IBT 7711</strain>
    </source>
</reference>
<protein>
    <recommendedName>
        <fullName evidence="5">SNF2 N-terminal domain-containing protein</fullName>
    </recommendedName>
</protein>
<feature type="region of interest" description="Disordered" evidence="4">
    <location>
        <begin position="1369"/>
        <end position="1413"/>
    </location>
</feature>
<dbReference type="InterPro" id="IPR027417">
    <property type="entry name" value="P-loop_NTPase"/>
</dbReference>
<keyword evidence="1" id="KW-0547">Nucleotide-binding</keyword>
<dbReference type="Gene3D" id="3.40.50.300">
    <property type="entry name" value="P-loop containing nucleotide triphosphate hydrolases"/>
    <property type="match status" value="1"/>
</dbReference>
<evidence type="ECO:0000313" key="7">
    <source>
        <dbReference type="Proteomes" id="UP000028045"/>
    </source>
</evidence>
<dbReference type="InterPro" id="IPR038718">
    <property type="entry name" value="SNF2-like_sf"/>
</dbReference>
<keyword evidence="2" id="KW-0378">Hydrolase</keyword>
<dbReference type="InterPro" id="IPR050628">
    <property type="entry name" value="SNF2_RAD54_helicase_TF"/>
</dbReference>
<name>A0A084AH68_STACB</name>
<feature type="compositionally biased region" description="Polar residues" evidence="4">
    <location>
        <begin position="706"/>
        <end position="725"/>
    </location>
</feature>
<dbReference type="GO" id="GO:0006281">
    <property type="term" value="P:DNA repair"/>
    <property type="evidence" value="ECO:0007669"/>
    <property type="project" value="TreeGrafter"/>
</dbReference>
<feature type="compositionally biased region" description="Basic and acidic residues" evidence="4">
    <location>
        <begin position="1369"/>
        <end position="1390"/>
    </location>
</feature>
<feature type="domain" description="SNF2 N-terminal" evidence="5">
    <location>
        <begin position="514"/>
        <end position="653"/>
    </location>
</feature>
<dbReference type="Pfam" id="PF00176">
    <property type="entry name" value="SNF2-rel_dom"/>
    <property type="match status" value="1"/>
</dbReference>
<sequence>MPPRRGKSEARHFDFVAALRLYEAFPEANYEIPGWQFQEDYFQKTFVDIRKRSERRSDNLLWRQLHSPGPVHVVYKFGKQPLDLLCDGAYLAAYCGFPTVDNLNSFADNIVPDICQHALRVADSAYTIDSCKVAGRKVPGDDIPESTHAKAFMEFVAKCNSDIQRAPGSTKSMSRVRPLQIVRRYLQDTKLQDAVDTVGRACGAPTFLATLRSTIRSKDNRSEVDLSAFVLCHAIQILLFSPVDWDGDRVYSSDTSTYTHRFPTPPGSGSSEAVVAGRFSVEDLHRAVCLFFYCLYRRSRRGIVLSTRPMGSNAAPVCYRDTSLTDNETKQDFKATDCAELCSSFLSKYSGISSDHNQPDTPFGFDNDLFGEAILNLDSAQRTTDLTKLKIDDTAWQAILSDPRNVTAQPNINDPDKIYRQTAAFMSILPEYLGVNAALFTQEAKTKTKNIHGGTEEKGWGRQKVEAYSAELILGDKMLVPEDCDINVLHSIGFDPINDGRLYPNTKTQAFKLHQRHDCQLLLTISAKAHGAISATETGLGKTKEFCALPEINTRLIEKQPSIAGISRSYLPSLIICAPSTIVQTYEELKAHFRKYQILVYYRTSDFKAFKYTLGYNPDDFRRRMENLDHSKPETGRTVVLTTYHTLYAREFKKATTPIIVNRVERKRRNGNDTEQQARNVRHKNVVGNISRANEEDDPVAESYSFDDSYNRESAPSSEGTQLSTVSTASREYFDIDLDMQNLSAKQPLAEESAASNGTLVEYKPKGGSWLANVPFQFLIADDAHLARRPTSSWNHMMRHLNWEKLIWVTSTPTISYTDLVSPLLLMWKKHNIAIPASNSNGTGWTQMDFKDLIGLWHKQYNPYKEVNRLGKYITLGMFHKSFKRRYPHDDWTTMEILWAEQGFPVWQVNWMLYLRAGNSEKIKWSKDFSREVADKVLDLISICRNKLSPIRLIHDGSIHYPDMERLPRKVFMEELRYSGDVAPHVKRHGYETANEMKASVETQIVADTSTSTVIADSLGVMRSKMDMKRYRLGAIVASGFPLKKLLDNPLQLPPALRTIDHQGVHHLNIKHQDVQRIITTDLQGGLIWLFHRVNLDEDTLAPRIPNSWLHWLCSNSPVIQRVVELCRECTEEGERMLIYADYPFLRLLLHMALHQAGIVTDTLQPVQPNSSKSKTVYKSNKDRHRKILSFNQPESSVQVLIANRATLATGLNIHNYCCRGIIATMHYNAEELIQVMGRLDRLGQANQVVWHILMVADSFHDHQLQHCLERWARTMPTPARLQQLRGMLCEIFVFEIIKCRISMSFNRYAWTDSSGAFMVPGLTEWIREKDLEDMQELLEMSGNEFLEHYQAEILAHIGAAQSRAKGNVEELQRDARITQGVERRDRSAANDEIDDENDDGGDEGDGQSEDEN</sequence>
<evidence type="ECO:0000256" key="1">
    <source>
        <dbReference type="ARBA" id="ARBA00022741"/>
    </source>
</evidence>
<evidence type="ECO:0000259" key="5">
    <source>
        <dbReference type="Pfam" id="PF00176"/>
    </source>
</evidence>
<dbReference type="Gene3D" id="3.40.50.10810">
    <property type="entry name" value="Tandem AAA-ATPase domain"/>
    <property type="match status" value="1"/>
</dbReference>
<dbReference type="HOGENOM" id="CLU_248227_0_0_1"/>
<dbReference type="OrthoDB" id="5154134at2759"/>
<accession>A0A084AH68</accession>
<dbReference type="PANTHER" id="PTHR45626">
    <property type="entry name" value="TRANSCRIPTION TERMINATION FACTOR 2-RELATED"/>
    <property type="match status" value="1"/>
</dbReference>
<feature type="region of interest" description="Disordered" evidence="4">
    <location>
        <begin position="664"/>
        <end position="725"/>
    </location>
</feature>
<dbReference type="Proteomes" id="UP000028045">
    <property type="component" value="Unassembled WGS sequence"/>
</dbReference>
<keyword evidence="3" id="KW-0067">ATP-binding</keyword>
<gene>
    <name evidence="6" type="ORF">S7711_02848</name>
</gene>
<dbReference type="SUPFAM" id="SSF52540">
    <property type="entry name" value="P-loop containing nucleoside triphosphate hydrolases"/>
    <property type="match status" value="2"/>
</dbReference>
<dbReference type="InterPro" id="IPR000330">
    <property type="entry name" value="SNF2_N"/>
</dbReference>
<dbReference type="InterPro" id="IPR049730">
    <property type="entry name" value="SNF2/RAD54-like_C"/>
</dbReference>
<evidence type="ECO:0000256" key="4">
    <source>
        <dbReference type="SAM" id="MobiDB-lite"/>
    </source>
</evidence>
<evidence type="ECO:0000256" key="2">
    <source>
        <dbReference type="ARBA" id="ARBA00022801"/>
    </source>
</evidence>
<proteinExistence type="predicted"/>
<dbReference type="GO" id="GO:0016787">
    <property type="term" value="F:hydrolase activity"/>
    <property type="evidence" value="ECO:0007669"/>
    <property type="project" value="UniProtKB-KW"/>
</dbReference>
<dbReference type="CDD" id="cd18793">
    <property type="entry name" value="SF2_C_SNF"/>
    <property type="match status" value="1"/>
</dbReference>
<evidence type="ECO:0000313" key="6">
    <source>
        <dbReference type="EMBL" id="KEY64647.1"/>
    </source>
</evidence>
<dbReference type="EMBL" id="KL648731">
    <property type="protein sequence ID" value="KEY64647.1"/>
    <property type="molecule type" value="Genomic_DNA"/>
</dbReference>
<feature type="compositionally biased region" description="Acidic residues" evidence="4">
    <location>
        <begin position="1392"/>
        <end position="1413"/>
    </location>
</feature>
<dbReference type="GO" id="GO:0005634">
    <property type="term" value="C:nucleus"/>
    <property type="evidence" value="ECO:0007669"/>
    <property type="project" value="TreeGrafter"/>
</dbReference>
<keyword evidence="7" id="KW-1185">Reference proteome</keyword>
<dbReference type="GO" id="GO:0005524">
    <property type="term" value="F:ATP binding"/>
    <property type="evidence" value="ECO:0007669"/>
    <property type="project" value="UniProtKB-KW"/>
</dbReference>